<keyword evidence="2" id="KW-0472">Membrane</keyword>
<reference evidence="5" key="1">
    <citation type="submission" date="2016-10" db="EMBL/GenBank/DDBJ databases">
        <authorList>
            <person name="Varghese N."/>
            <person name="Submissions S."/>
        </authorList>
    </citation>
    <scope>NUCLEOTIDE SEQUENCE [LARGE SCALE GENOMIC DNA]</scope>
    <source>
        <strain evidence="5">DSM 19110</strain>
    </source>
</reference>
<evidence type="ECO:0000256" key="2">
    <source>
        <dbReference type="SAM" id="Phobius"/>
    </source>
</evidence>
<dbReference type="EMBL" id="FNGY01000006">
    <property type="protein sequence ID" value="SDN17066.1"/>
    <property type="molecule type" value="Genomic_DNA"/>
</dbReference>
<dbReference type="Pfam" id="PF03109">
    <property type="entry name" value="ABC1"/>
    <property type="match status" value="1"/>
</dbReference>
<keyword evidence="2" id="KW-1133">Transmembrane helix</keyword>
<sequence length="555" mass="62216">MVLGVGLYNKGDKTMMENQKKKLKRTVSLVRILAKYGFGELLNYTNNQVEGEISSLSIYERIRMALEELGPTYVKFGQAFSSREDLLPMEMILELRKLQDNVEVKIMDIPALLKSDLDIDPEEFFAQIDPEPFASASIAQVYRATLKNGQKVILKIKRPGIREVVASDMLIMKDIAKLLVSYSEVFRRINLVEVLEAFEKSIVQELSFLNELANINRFSRNFKGNTSIYLPGVYPELSNDNILCMEFLDGVKISDKDALLAMGLDPAAIAGKGLDLYLVQVLEHGFFHADPHPGNLMVLKTGQIAFIDFGSMGSLTPIEKEMLEDFVSYFMAQDAKRLIAMLKKMAIRFNVTDEDLLERDIHGFFDLLDGASLEEMDIKEVLGKFSGILNNNEILMPDHLYLLVRGIVLIEGIGRALVPDLNIIESLRPYILKIAFRKLSPEELKKSGLKLLRTLTEAMKTMPDELQSVVSKLNAGELKIRQEIQGLPTLKKTMNRGMNRMVMAIMMCGMLISSAILILADKPPKFSGIPVLALLGFLISIVLGLGILISSRSKN</sequence>
<protein>
    <submittedName>
        <fullName evidence="4">Ubiquinone biosynthesis protein</fullName>
    </submittedName>
</protein>
<evidence type="ECO:0000313" key="4">
    <source>
        <dbReference type="EMBL" id="SDN17066.1"/>
    </source>
</evidence>
<evidence type="ECO:0000313" key="5">
    <source>
        <dbReference type="Proteomes" id="UP000183200"/>
    </source>
</evidence>
<organism evidence="4 5">
    <name type="scientific">Pedobacter steynii</name>
    <dbReference type="NCBI Taxonomy" id="430522"/>
    <lineage>
        <taxon>Bacteria</taxon>
        <taxon>Pseudomonadati</taxon>
        <taxon>Bacteroidota</taxon>
        <taxon>Sphingobacteriia</taxon>
        <taxon>Sphingobacteriales</taxon>
        <taxon>Sphingobacteriaceae</taxon>
        <taxon>Pedobacter</taxon>
    </lineage>
</organism>
<proteinExistence type="inferred from homology"/>
<gene>
    <name evidence="4" type="ORF">SAMN05421820_106371</name>
</gene>
<dbReference type="SUPFAM" id="SSF56112">
    <property type="entry name" value="Protein kinase-like (PK-like)"/>
    <property type="match status" value="1"/>
</dbReference>
<keyword evidence="2" id="KW-0812">Transmembrane</keyword>
<feature type="transmembrane region" description="Helical" evidence="2">
    <location>
        <begin position="501"/>
        <end position="520"/>
    </location>
</feature>
<dbReference type="STRING" id="430522.BFS30_15420"/>
<dbReference type="Proteomes" id="UP000183200">
    <property type="component" value="Unassembled WGS sequence"/>
</dbReference>
<evidence type="ECO:0000256" key="1">
    <source>
        <dbReference type="ARBA" id="ARBA00009670"/>
    </source>
</evidence>
<dbReference type="InterPro" id="IPR050154">
    <property type="entry name" value="UbiB_kinase"/>
</dbReference>
<evidence type="ECO:0000259" key="3">
    <source>
        <dbReference type="Pfam" id="PF03109"/>
    </source>
</evidence>
<keyword evidence="5" id="KW-1185">Reference proteome</keyword>
<keyword evidence="4" id="KW-0830">Ubiquinone</keyword>
<dbReference type="InterPro" id="IPR004147">
    <property type="entry name" value="ABC1_dom"/>
</dbReference>
<dbReference type="AlphaFoldDB" id="A0A1G9Z8Y5"/>
<dbReference type="OrthoDB" id="9795390at2"/>
<dbReference type="CDD" id="cd05121">
    <property type="entry name" value="ABC1_ADCK3-like"/>
    <property type="match status" value="1"/>
</dbReference>
<feature type="transmembrane region" description="Helical" evidence="2">
    <location>
        <begin position="526"/>
        <end position="549"/>
    </location>
</feature>
<dbReference type="PANTHER" id="PTHR10566:SF113">
    <property type="entry name" value="PROTEIN ACTIVITY OF BC1 COMPLEX KINASE 7, CHLOROPLASTIC"/>
    <property type="match status" value="1"/>
</dbReference>
<dbReference type="InterPro" id="IPR011009">
    <property type="entry name" value="Kinase-like_dom_sf"/>
</dbReference>
<accession>A0A1G9Z8Y5</accession>
<name>A0A1G9Z8Y5_9SPHI</name>
<feature type="domain" description="ABC1 atypical kinase-like" evidence="3">
    <location>
        <begin position="97"/>
        <end position="341"/>
    </location>
</feature>
<dbReference type="PANTHER" id="PTHR10566">
    <property type="entry name" value="CHAPERONE-ACTIVITY OF BC1 COMPLEX CABC1 -RELATED"/>
    <property type="match status" value="1"/>
</dbReference>
<comment type="similarity">
    <text evidence="1">Belongs to the protein kinase superfamily. ADCK protein kinase family.</text>
</comment>